<dbReference type="SMART" id="SM00020">
    <property type="entry name" value="Tryp_SPc"/>
    <property type="match status" value="1"/>
</dbReference>
<evidence type="ECO:0000313" key="9">
    <source>
        <dbReference type="EMBL" id="OON75137.1"/>
    </source>
</evidence>
<dbReference type="InterPro" id="IPR050127">
    <property type="entry name" value="Serine_Proteases_S1"/>
</dbReference>
<keyword evidence="2" id="KW-0964">Secreted</keyword>
<proteinExistence type="predicted"/>
<keyword evidence="7" id="KW-0732">Signal</keyword>
<reference evidence="9 10" key="1">
    <citation type="submission" date="2017-02" db="EMBL/GenBank/DDBJ databases">
        <title>Draft Genome Sequence of Streptomyces tsukubaensis F601, a Producer of the immunosuppressant tacrolimus FK506.</title>
        <authorList>
            <person name="Zong G."/>
            <person name="Zhong C."/>
            <person name="Fu J."/>
            <person name="Qin R."/>
            <person name="Cao G."/>
        </authorList>
    </citation>
    <scope>NUCLEOTIDE SEQUENCE [LARGE SCALE GENOMIC DNA]</scope>
    <source>
        <strain evidence="9 10">F601</strain>
    </source>
</reference>
<accession>A0A1V4A4X1</accession>
<dbReference type="OrthoDB" id="1496095at2"/>
<keyword evidence="10" id="KW-1185">Reference proteome</keyword>
<feature type="domain" description="Peptidase S1" evidence="8">
    <location>
        <begin position="36"/>
        <end position="277"/>
    </location>
</feature>
<dbReference type="GO" id="GO:0005615">
    <property type="term" value="C:extracellular space"/>
    <property type="evidence" value="ECO:0007669"/>
    <property type="project" value="TreeGrafter"/>
</dbReference>
<dbReference type="Gene3D" id="2.40.10.10">
    <property type="entry name" value="Trypsin-like serine proteases"/>
    <property type="match status" value="1"/>
</dbReference>
<comment type="caution">
    <text evidence="9">The sequence shown here is derived from an EMBL/GenBank/DDBJ whole genome shotgun (WGS) entry which is preliminary data.</text>
</comment>
<dbReference type="GO" id="GO:0006508">
    <property type="term" value="P:proteolysis"/>
    <property type="evidence" value="ECO:0007669"/>
    <property type="project" value="UniProtKB-KW"/>
</dbReference>
<dbReference type="EMBL" id="MVFC01000024">
    <property type="protein sequence ID" value="OON75137.1"/>
    <property type="molecule type" value="Genomic_DNA"/>
</dbReference>
<organism evidence="9 10">
    <name type="scientific">Streptomyces tsukubensis</name>
    <dbReference type="NCBI Taxonomy" id="83656"/>
    <lineage>
        <taxon>Bacteria</taxon>
        <taxon>Bacillati</taxon>
        <taxon>Actinomycetota</taxon>
        <taxon>Actinomycetes</taxon>
        <taxon>Kitasatosporales</taxon>
        <taxon>Streptomycetaceae</taxon>
        <taxon>Streptomyces</taxon>
    </lineage>
</organism>
<evidence type="ECO:0000256" key="3">
    <source>
        <dbReference type="ARBA" id="ARBA00022670"/>
    </source>
</evidence>
<feature type="chain" id="PRO_5012753624" evidence="7">
    <location>
        <begin position="33"/>
        <end position="277"/>
    </location>
</feature>
<dbReference type="PANTHER" id="PTHR24264">
    <property type="entry name" value="TRYPSIN-RELATED"/>
    <property type="match status" value="1"/>
</dbReference>
<dbReference type="CDD" id="cd00190">
    <property type="entry name" value="Tryp_SPc"/>
    <property type="match status" value="1"/>
</dbReference>
<evidence type="ECO:0000256" key="2">
    <source>
        <dbReference type="ARBA" id="ARBA00022525"/>
    </source>
</evidence>
<evidence type="ECO:0000256" key="1">
    <source>
        <dbReference type="ARBA" id="ARBA00004613"/>
    </source>
</evidence>
<dbReference type="InterPro" id="IPR033116">
    <property type="entry name" value="TRYPSIN_SER"/>
</dbReference>
<dbReference type="Proteomes" id="UP000190539">
    <property type="component" value="Unassembled WGS sequence"/>
</dbReference>
<protein>
    <submittedName>
        <fullName evidence="9">Serine protease</fullName>
    </submittedName>
</protein>
<dbReference type="InterPro" id="IPR001254">
    <property type="entry name" value="Trypsin_dom"/>
</dbReference>
<name>A0A1V4A4X1_9ACTN</name>
<dbReference type="GO" id="GO:0004252">
    <property type="term" value="F:serine-type endopeptidase activity"/>
    <property type="evidence" value="ECO:0007669"/>
    <property type="project" value="InterPro"/>
</dbReference>
<dbReference type="STRING" id="83656.B1H18_23555"/>
<evidence type="ECO:0000313" key="10">
    <source>
        <dbReference type="Proteomes" id="UP000190539"/>
    </source>
</evidence>
<dbReference type="RefSeq" id="WP_077970862.1">
    <property type="nucleotide sequence ID" value="NZ_CP045178.1"/>
</dbReference>
<dbReference type="PANTHER" id="PTHR24264:SF65">
    <property type="entry name" value="SRCR DOMAIN-CONTAINING PROTEIN"/>
    <property type="match status" value="1"/>
</dbReference>
<evidence type="ECO:0000256" key="6">
    <source>
        <dbReference type="RuleBase" id="RU363034"/>
    </source>
</evidence>
<comment type="subcellular location">
    <subcellularLocation>
        <location evidence="1">Secreted</location>
    </subcellularLocation>
</comment>
<dbReference type="PROSITE" id="PS50240">
    <property type="entry name" value="TRYPSIN_DOM"/>
    <property type="match status" value="1"/>
</dbReference>
<evidence type="ECO:0000256" key="5">
    <source>
        <dbReference type="ARBA" id="ARBA00023157"/>
    </source>
</evidence>
<dbReference type="InterPro" id="IPR009003">
    <property type="entry name" value="Peptidase_S1_PA"/>
</dbReference>
<keyword evidence="3 6" id="KW-0645">Protease</keyword>
<dbReference type="Pfam" id="PF00089">
    <property type="entry name" value="Trypsin"/>
    <property type="match status" value="1"/>
</dbReference>
<gene>
    <name evidence="9" type="ORF">B1H18_23555</name>
</gene>
<dbReference type="PROSITE" id="PS00135">
    <property type="entry name" value="TRYPSIN_SER"/>
    <property type="match status" value="1"/>
</dbReference>
<sequence length="277" mass="28064">MRRLSVRKRVAALALAASAAVAPLAASVPASADGVVVGGRPVSVDDHPWVVALASRERFGSDRSGQFCGGAVIGRSTVVTAAHCLSEKVLGAPAAGVGDLRVLVGRDDLGAETGTEVQVRRVWVNPAYDKDTNEGDVATLTLSKPVSAKRVLPLAGRGDPGYRPGTPATVYGWGDTTGSGDYAGTLHAARVTVLPDGPCQEAYPDASDGAYVARSMLCAGEMRGGHDACQGDSGGPLVAGGRLVGLVSWGSGCGEAGSPGVYTRISGVVGTEGLKRR</sequence>
<keyword evidence="5" id="KW-1015">Disulfide bond</keyword>
<dbReference type="InterPro" id="IPR001314">
    <property type="entry name" value="Peptidase_S1A"/>
</dbReference>
<keyword evidence="4 6" id="KW-0378">Hydrolase</keyword>
<dbReference type="SUPFAM" id="SSF50494">
    <property type="entry name" value="Trypsin-like serine proteases"/>
    <property type="match status" value="1"/>
</dbReference>
<feature type="signal peptide" evidence="7">
    <location>
        <begin position="1"/>
        <end position="32"/>
    </location>
</feature>
<dbReference type="InterPro" id="IPR043504">
    <property type="entry name" value="Peptidase_S1_PA_chymotrypsin"/>
</dbReference>
<dbReference type="AlphaFoldDB" id="A0A1V4A4X1"/>
<keyword evidence="6" id="KW-0720">Serine protease</keyword>
<evidence type="ECO:0000259" key="8">
    <source>
        <dbReference type="PROSITE" id="PS50240"/>
    </source>
</evidence>
<evidence type="ECO:0000256" key="7">
    <source>
        <dbReference type="SAM" id="SignalP"/>
    </source>
</evidence>
<dbReference type="InterPro" id="IPR018114">
    <property type="entry name" value="TRYPSIN_HIS"/>
</dbReference>
<dbReference type="FunFam" id="2.40.10.10:FF:000002">
    <property type="entry name" value="Transmembrane protease serine"/>
    <property type="match status" value="1"/>
</dbReference>
<evidence type="ECO:0000256" key="4">
    <source>
        <dbReference type="ARBA" id="ARBA00022801"/>
    </source>
</evidence>
<dbReference type="PRINTS" id="PR00722">
    <property type="entry name" value="CHYMOTRYPSIN"/>
</dbReference>
<dbReference type="PROSITE" id="PS00134">
    <property type="entry name" value="TRYPSIN_HIS"/>
    <property type="match status" value="1"/>
</dbReference>